<dbReference type="HOGENOM" id="CLU_1758721_0_0_1"/>
<sequence>MSVVHKCDQSQSMERLAVHHVTGNSLKFSIRKSTPILTMNCLLHHPLDLVNKYRLALIRICLIFRIHSLKDHRHQAIKETPIMLGIFYPTSSVCWGQELGQEMKRHPGDHLQPFRGNPRLRKEMVKPGIQIALECGPILLISAMLVEV</sequence>
<dbReference type="AlphaFoldDB" id="A0A0D0UCJ1"/>
<dbReference type="EMBL" id="KN847985">
    <property type="protein sequence ID" value="KIR46013.1"/>
    <property type="molecule type" value="Genomic_DNA"/>
</dbReference>
<evidence type="ECO:0000313" key="1">
    <source>
        <dbReference type="EMBL" id="KIR46013.1"/>
    </source>
</evidence>
<gene>
    <name evidence="1" type="ORF">I312_04555</name>
</gene>
<name>A0A0D0UCJ1_CRYGA</name>
<protein>
    <submittedName>
        <fullName evidence="1">Uncharacterized protein</fullName>
    </submittedName>
</protein>
<reference evidence="1" key="1">
    <citation type="submission" date="2015-01" db="EMBL/GenBank/DDBJ databases">
        <title>The Genome Sequence of Cryptococcus gattii CA1280.</title>
        <authorList>
            <consortium name="The Broad Institute Genomics Platform"/>
            <person name="Cuomo C."/>
            <person name="Litvintseva A."/>
            <person name="Chen Y."/>
            <person name="Heitman J."/>
            <person name="Sun S."/>
            <person name="Springer D."/>
            <person name="Dromer F."/>
            <person name="Young S."/>
            <person name="Zeng Q."/>
            <person name="Gargeya S."/>
            <person name="Abouelleil A."/>
            <person name="Alvarado L."/>
            <person name="Chapman S.B."/>
            <person name="Gainer-Dewar J."/>
            <person name="Goldberg J."/>
            <person name="Griggs A."/>
            <person name="Gujja S."/>
            <person name="Hansen M."/>
            <person name="Howarth C."/>
            <person name="Imamovic A."/>
            <person name="Larimer J."/>
            <person name="Murphy C."/>
            <person name="Naylor J."/>
            <person name="Pearson M."/>
            <person name="Priest M."/>
            <person name="Roberts A."/>
            <person name="Saif S."/>
            <person name="Shea T."/>
            <person name="Sykes S."/>
            <person name="Wortman J."/>
            <person name="Nusbaum C."/>
            <person name="Birren B."/>
        </authorList>
    </citation>
    <scope>NUCLEOTIDE SEQUENCE [LARGE SCALE GENOMIC DNA]</scope>
    <source>
        <strain evidence="1">CA1280</strain>
    </source>
</reference>
<proteinExistence type="predicted"/>
<accession>A0A0D0UCJ1</accession>
<organism evidence="1">
    <name type="scientific">Cryptococcus bacillisporus CA1280</name>
    <dbReference type="NCBI Taxonomy" id="1296109"/>
    <lineage>
        <taxon>Eukaryota</taxon>
        <taxon>Fungi</taxon>
        <taxon>Dikarya</taxon>
        <taxon>Basidiomycota</taxon>
        <taxon>Agaricomycotina</taxon>
        <taxon>Tremellomycetes</taxon>
        <taxon>Tremellales</taxon>
        <taxon>Cryptococcaceae</taxon>
        <taxon>Cryptococcus</taxon>
        <taxon>Cryptococcus gattii species complex</taxon>
    </lineage>
</organism>